<dbReference type="AlphaFoldDB" id="A0A5A7QTG6"/>
<feature type="domain" description="GCK" evidence="2">
    <location>
        <begin position="101"/>
        <end position="175"/>
    </location>
</feature>
<name>A0A5A7QTG6_STRAF</name>
<comment type="caution">
    <text evidence="3">The sequence shown here is derived from an EMBL/GenBank/DDBJ whole genome shotgun (WGS) entry which is preliminary data.</text>
</comment>
<feature type="compositionally biased region" description="Acidic residues" evidence="1">
    <location>
        <begin position="87"/>
        <end position="102"/>
    </location>
</feature>
<gene>
    <name evidence="3" type="ORF">STAS_24337</name>
</gene>
<feature type="compositionally biased region" description="Polar residues" evidence="1">
    <location>
        <begin position="31"/>
        <end position="45"/>
    </location>
</feature>
<feature type="compositionally biased region" description="Polar residues" evidence="1">
    <location>
        <begin position="59"/>
        <end position="69"/>
    </location>
</feature>
<evidence type="ECO:0000313" key="4">
    <source>
        <dbReference type="Proteomes" id="UP000325081"/>
    </source>
</evidence>
<feature type="compositionally biased region" description="Low complexity" evidence="1">
    <location>
        <begin position="1"/>
        <end position="23"/>
    </location>
</feature>
<organism evidence="3 4">
    <name type="scientific">Striga asiatica</name>
    <name type="common">Asiatic witchweed</name>
    <name type="synonym">Buchnera asiatica</name>
    <dbReference type="NCBI Taxonomy" id="4170"/>
    <lineage>
        <taxon>Eukaryota</taxon>
        <taxon>Viridiplantae</taxon>
        <taxon>Streptophyta</taxon>
        <taxon>Embryophyta</taxon>
        <taxon>Tracheophyta</taxon>
        <taxon>Spermatophyta</taxon>
        <taxon>Magnoliopsida</taxon>
        <taxon>eudicotyledons</taxon>
        <taxon>Gunneridae</taxon>
        <taxon>Pentapetalae</taxon>
        <taxon>asterids</taxon>
        <taxon>lamiids</taxon>
        <taxon>Lamiales</taxon>
        <taxon>Orobanchaceae</taxon>
        <taxon>Buchnereae</taxon>
        <taxon>Striga</taxon>
    </lineage>
</organism>
<dbReference type="OrthoDB" id="2148418at2759"/>
<dbReference type="InterPro" id="IPR012891">
    <property type="entry name" value="GCK_dom"/>
</dbReference>
<protein>
    <submittedName>
        <fullName evidence="3">GCK domain-containing protein</fullName>
    </submittedName>
</protein>
<dbReference type="Pfam" id="PF07802">
    <property type="entry name" value="GCK"/>
    <property type="match status" value="1"/>
</dbReference>
<dbReference type="PANTHER" id="PTHR34357">
    <property type="entry name" value="F7A19.14 PROTEIN-RELATED"/>
    <property type="match status" value="1"/>
</dbReference>
<evidence type="ECO:0000313" key="3">
    <source>
        <dbReference type="EMBL" id="GER47251.1"/>
    </source>
</evidence>
<evidence type="ECO:0000259" key="2">
    <source>
        <dbReference type="SMART" id="SM01227"/>
    </source>
</evidence>
<feature type="region of interest" description="Disordered" evidence="1">
    <location>
        <begin position="1"/>
        <end position="103"/>
    </location>
</feature>
<dbReference type="Proteomes" id="UP000325081">
    <property type="component" value="Unassembled WGS sequence"/>
</dbReference>
<proteinExistence type="predicted"/>
<reference evidence="4" key="1">
    <citation type="journal article" date="2019" name="Curr. Biol.">
        <title>Genome Sequence of Striga asiatica Provides Insight into the Evolution of Plant Parasitism.</title>
        <authorList>
            <person name="Yoshida S."/>
            <person name="Kim S."/>
            <person name="Wafula E.K."/>
            <person name="Tanskanen J."/>
            <person name="Kim Y.M."/>
            <person name="Honaas L."/>
            <person name="Yang Z."/>
            <person name="Spallek T."/>
            <person name="Conn C.E."/>
            <person name="Ichihashi Y."/>
            <person name="Cheong K."/>
            <person name="Cui S."/>
            <person name="Der J.P."/>
            <person name="Gundlach H."/>
            <person name="Jiao Y."/>
            <person name="Hori C."/>
            <person name="Ishida J.K."/>
            <person name="Kasahara H."/>
            <person name="Kiba T."/>
            <person name="Kim M.S."/>
            <person name="Koo N."/>
            <person name="Laohavisit A."/>
            <person name="Lee Y.H."/>
            <person name="Lumba S."/>
            <person name="McCourt P."/>
            <person name="Mortimer J.C."/>
            <person name="Mutuku J.M."/>
            <person name="Nomura T."/>
            <person name="Sasaki-Sekimoto Y."/>
            <person name="Seto Y."/>
            <person name="Wang Y."/>
            <person name="Wakatake T."/>
            <person name="Sakakibara H."/>
            <person name="Demura T."/>
            <person name="Yamaguchi S."/>
            <person name="Yoneyama K."/>
            <person name="Manabe R.I."/>
            <person name="Nelson D.C."/>
            <person name="Schulman A.H."/>
            <person name="Timko M.P."/>
            <person name="dePamphilis C.W."/>
            <person name="Choi D."/>
            <person name="Shirasu K."/>
        </authorList>
    </citation>
    <scope>NUCLEOTIDE SEQUENCE [LARGE SCALE GENOMIC DNA]</scope>
    <source>
        <strain evidence="4">cv. UVA1</strain>
    </source>
</reference>
<dbReference type="Gene3D" id="1.10.287.2900">
    <property type="match status" value="1"/>
</dbReference>
<keyword evidence="4" id="KW-1185">Reference proteome</keyword>
<dbReference type="EMBL" id="BKCP01007793">
    <property type="protein sequence ID" value="GER47251.1"/>
    <property type="molecule type" value="Genomic_DNA"/>
</dbReference>
<accession>A0A5A7QTG6</accession>
<feature type="region of interest" description="Disordered" evidence="1">
    <location>
        <begin position="168"/>
        <end position="204"/>
    </location>
</feature>
<dbReference type="SMART" id="SM01227">
    <property type="entry name" value="GCK"/>
    <property type="match status" value="1"/>
</dbReference>
<sequence length="204" mass="22101">MGDLLSKSSQPDSTATSSSPTDAVAVPMPSPNSELSQASQTPESKTPTEKSIDPPSDPATAQVQPNAAETETLPEGNTEESTKDGDNVEEVGDEEEEEEEGECGFCLFMKGGGCKEPFIEWEKCVEEGETNKEDIVEKCFQETAALKKCMEAHSDYYAPLLQAEKAAEEEAARQLEQERENSKEVSVEKEAVEEKLGGDEKNSA</sequence>
<evidence type="ECO:0000256" key="1">
    <source>
        <dbReference type="SAM" id="MobiDB-lite"/>
    </source>
</evidence>
<dbReference type="PANTHER" id="PTHR34357:SF2">
    <property type="entry name" value="F26F24.3-RELATED"/>
    <property type="match status" value="1"/>
</dbReference>